<gene>
    <name evidence="2" type="ORF">ACEU3E_31455</name>
</gene>
<accession>A0ABV4VAN1</accession>
<protein>
    <submittedName>
        <fullName evidence="2">Uncharacterized protein</fullName>
    </submittedName>
</protein>
<dbReference type="Proteomes" id="UP001575622">
    <property type="component" value="Unassembled WGS sequence"/>
</dbReference>
<organism evidence="2 3">
    <name type="scientific">Paenibacillus oleatilyticus</name>
    <dbReference type="NCBI Taxonomy" id="2594886"/>
    <lineage>
        <taxon>Bacteria</taxon>
        <taxon>Bacillati</taxon>
        <taxon>Bacillota</taxon>
        <taxon>Bacilli</taxon>
        <taxon>Bacillales</taxon>
        <taxon>Paenibacillaceae</taxon>
        <taxon>Paenibacillus</taxon>
    </lineage>
</organism>
<dbReference type="EMBL" id="JBHDLN010000024">
    <property type="protein sequence ID" value="MFB0846709.1"/>
    <property type="molecule type" value="Genomic_DNA"/>
</dbReference>
<keyword evidence="3" id="KW-1185">Reference proteome</keyword>
<evidence type="ECO:0000256" key="1">
    <source>
        <dbReference type="SAM" id="MobiDB-lite"/>
    </source>
</evidence>
<feature type="compositionally biased region" description="Low complexity" evidence="1">
    <location>
        <begin position="24"/>
        <end position="35"/>
    </location>
</feature>
<comment type="caution">
    <text evidence="2">The sequence shown here is derived from an EMBL/GenBank/DDBJ whole genome shotgun (WGS) entry which is preliminary data.</text>
</comment>
<proteinExistence type="predicted"/>
<dbReference type="RefSeq" id="WP_373956647.1">
    <property type="nucleotide sequence ID" value="NZ_JBHDLN010000024.1"/>
</dbReference>
<reference evidence="2 3" key="1">
    <citation type="submission" date="2024-09" db="EMBL/GenBank/DDBJ databases">
        <authorList>
            <person name="Makale K.P.P."/>
            <person name="Makhzoum A."/>
            <person name="Rantong G."/>
            <person name="Rahube T.O."/>
        </authorList>
    </citation>
    <scope>NUCLEOTIDE SEQUENCE [LARGE SCALE GENOMIC DNA]</scope>
    <source>
        <strain evidence="2 3">KM_D13</strain>
    </source>
</reference>
<sequence length="66" mass="7125">MSCCKLQPPLRKEKGASAAGLMEAGADSDTASGADRCGPRRDWDLDVAYGADPDATIWLEQVRIWT</sequence>
<evidence type="ECO:0000313" key="2">
    <source>
        <dbReference type="EMBL" id="MFB0846709.1"/>
    </source>
</evidence>
<evidence type="ECO:0000313" key="3">
    <source>
        <dbReference type="Proteomes" id="UP001575622"/>
    </source>
</evidence>
<feature type="region of interest" description="Disordered" evidence="1">
    <location>
        <begin position="1"/>
        <end position="41"/>
    </location>
</feature>
<name>A0ABV4VAN1_9BACL</name>